<evidence type="ECO:0000313" key="9">
    <source>
        <dbReference type="Proteomes" id="UP000252530"/>
    </source>
</evidence>
<keyword evidence="4 6" id="KW-1133">Transmembrane helix</keyword>
<name>A0A366K8R0_9BIFI</name>
<dbReference type="RefSeq" id="WP_113860311.1">
    <property type="nucleotide sequence ID" value="NZ_PDCG01000004.1"/>
</dbReference>
<keyword evidence="5 6" id="KW-0472">Membrane</keyword>
<keyword evidence="3 6" id="KW-0812">Transmembrane</keyword>
<reference evidence="8 9" key="1">
    <citation type="submission" date="2017-10" db="EMBL/GenBank/DDBJ databases">
        <title>Bifidobacterium xylocopum sp. nov. and Bifidobacterium aemilianum sp. nov., from the carpenter bee (Xylocopa violacea) digestive tract.</title>
        <authorList>
            <person name="Alberoni D."/>
            <person name="Baffoni L."/>
            <person name="Di Gioia D."/>
            <person name="Gaggia F."/>
            <person name="Biavati B."/>
        </authorList>
    </citation>
    <scope>NUCLEOTIDE SEQUENCE [LARGE SCALE GENOMIC DNA]</scope>
    <source>
        <strain evidence="8 9">XV10</strain>
    </source>
</reference>
<protein>
    <submittedName>
        <fullName evidence="8">Sugar translocase</fullName>
    </submittedName>
</protein>
<comment type="caution">
    <text evidence="8">The sequence shown here is derived from an EMBL/GenBank/DDBJ whole genome shotgun (WGS) entry which is preliminary data.</text>
</comment>
<dbReference type="InterPro" id="IPR051401">
    <property type="entry name" value="GtrA_CellWall_Glycosyl"/>
</dbReference>
<feature type="transmembrane region" description="Helical" evidence="6">
    <location>
        <begin position="38"/>
        <end position="61"/>
    </location>
</feature>
<feature type="transmembrane region" description="Helical" evidence="6">
    <location>
        <begin position="73"/>
        <end position="99"/>
    </location>
</feature>
<comment type="subcellular location">
    <subcellularLocation>
        <location evidence="1">Membrane</location>
        <topology evidence="1">Multi-pass membrane protein</topology>
    </subcellularLocation>
</comment>
<evidence type="ECO:0000313" key="8">
    <source>
        <dbReference type="EMBL" id="RBP97707.1"/>
    </source>
</evidence>
<evidence type="ECO:0000256" key="2">
    <source>
        <dbReference type="ARBA" id="ARBA00009399"/>
    </source>
</evidence>
<dbReference type="OrthoDB" id="9807815at2"/>
<feature type="transmembrane region" description="Helical" evidence="6">
    <location>
        <begin position="105"/>
        <end position="126"/>
    </location>
</feature>
<evidence type="ECO:0000256" key="6">
    <source>
        <dbReference type="SAM" id="Phobius"/>
    </source>
</evidence>
<dbReference type="AlphaFoldDB" id="A0A366K8R0"/>
<dbReference type="EMBL" id="PDCG01000004">
    <property type="protein sequence ID" value="RBP97707.1"/>
    <property type="molecule type" value="Genomic_DNA"/>
</dbReference>
<keyword evidence="9" id="KW-1185">Reference proteome</keyword>
<organism evidence="8 9">
    <name type="scientific">Bifidobacterium aemilianum</name>
    <dbReference type="NCBI Taxonomy" id="2493120"/>
    <lineage>
        <taxon>Bacteria</taxon>
        <taxon>Bacillati</taxon>
        <taxon>Actinomycetota</taxon>
        <taxon>Actinomycetes</taxon>
        <taxon>Bifidobacteriales</taxon>
        <taxon>Bifidobacteriaceae</taxon>
        <taxon>Bifidobacterium</taxon>
    </lineage>
</organism>
<accession>A0A366K8R0</accession>
<comment type="similarity">
    <text evidence="2">Belongs to the GtrA family.</text>
</comment>
<dbReference type="Pfam" id="PF04138">
    <property type="entry name" value="GtrA_DPMS_TM"/>
    <property type="match status" value="1"/>
</dbReference>
<dbReference type="InterPro" id="IPR007267">
    <property type="entry name" value="GtrA_DPMS_TM"/>
</dbReference>
<dbReference type="GO" id="GO:0005886">
    <property type="term" value="C:plasma membrane"/>
    <property type="evidence" value="ECO:0007669"/>
    <property type="project" value="TreeGrafter"/>
</dbReference>
<evidence type="ECO:0000256" key="1">
    <source>
        <dbReference type="ARBA" id="ARBA00004141"/>
    </source>
</evidence>
<proteinExistence type="inferred from homology"/>
<evidence type="ECO:0000256" key="4">
    <source>
        <dbReference type="ARBA" id="ARBA00022989"/>
    </source>
</evidence>
<sequence length="180" mass="20497">MRKLIEQLVKFGVVGLIAFLIDWGVLNLLVIFAHMNSVAAGIISFLVSLAFNYLASMKYVFKHREDMAQWMEVLIFFISAAIGLLINVIILAGFTFGLILGTGRYVLFTNIGKLVSALVVAIWNFVIRKWLLDDTHTHASNRLKPADKRLSRDELDTKWEHSFSHRLGLWSLAHTPKGWR</sequence>
<evidence type="ECO:0000256" key="3">
    <source>
        <dbReference type="ARBA" id="ARBA00022692"/>
    </source>
</evidence>
<dbReference type="PANTHER" id="PTHR38459:SF1">
    <property type="entry name" value="PROPHAGE BACTOPRENOL-LINKED GLUCOSE TRANSLOCASE HOMOLOG"/>
    <property type="match status" value="1"/>
</dbReference>
<evidence type="ECO:0000256" key="5">
    <source>
        <dbReference type="ARBA" id="ARBA00023136"/>
    </source>
</evidence>
<dbReference type="GO" id="GO:0000271">
    <property type="term" value="P:polysaccharide biosynthetic process"/>
    <property type="evidence" value="ECO:0007669"/>
    <property type="project" value="InterPro"/>
</dbReference>
<feature type="domain" description="GtrA/DPMS transmembrane" evidence="7">
    <location>
        <begin position="10"/>
        <end position="131"/>
    </location>
</feature>
<feature type="transmembrane region" description="Helical" evidence="6">
    <location>
        <begin position="12"/>
        <end position="32"/>
    </location>
</feature>
<gene>
    <name evidence="8" type="ORF">CRD60_05595</name>
</gene>
<dbReference type="Proteomes" id="UP000252530">
    <property type="component" value="Unassembled WGS sequence"/>
</dbReference>
<dbReference type="PANTHER" id="PTHR38459">
    <property type="entry name" value="PROPHAGE BACTOPRENOL-LINKED GLUCOSE TRANSLOCASE HOMOLOG"/>
    <property type="match status" value="1"/>
</dbReference>
<evidence type="ECO:0000259" key="7">
    <source>
        <dbReference type="Pfam" id="PF04138"/>
    </source>
</evidence>